<evidence type="ECO:0000256" key="1">
    <source>
        <dbReference type="ARBA" id="ARBA00022553"/>
    </source>
</evidence>
<evidence type="ECO:0000256" key="5">
    <source>
        <dbReference type="PROSITE-ProRule" id="PRU00169"/>
    </source>
</evidence>
<organism evidence="8 9">
    <name type="scientific">Actinomadura namibiensis</name>
    <dbReference type="NCBI Taxonomy" id="182080"/>
    <lineage>
        <taxon>Bacteria</taxon>
        <taxon>Bacillati</taxon>
        <taxon>Actinomycetota</taxon>
        <taxon>Actinomycetes</taxon>
        <taxon>Streptosporangiales</taxon>
        <taxon>Thermomonosporaceae</taxon>
        <taxon>Actinomadura</taxon>
    </lineage>
</organism>
<feature type="domain" description="HTH luxR-type" evidence="6">
    <location>
        <begin position="162"/>
        <end position="227"/>
    </location>
</feature>
<dbReference type="CDD" id="cd17535">
    <property type="entry name" value="REC_NarL-like"/>
    <property type="match status" value="1"/>
</dbReference>
<dbReference type="CDD" id="cd06170">
    <property type="entry name" value="LuxR_C_like"/>
    <property type="match status" value="1"/>
</dbReference>
<comment type="caution">
    <text evidence="8">The sequence shown here is derived from an EMBL/GenBank/DDBJ whole genome shotgun (WGS) entry which is preliminary data.</text>
</comment>
<dbReference type="InterPro" id="IPR058245">
    <property type="entry name" value="NreC/VraR/RcsB-like_REC"/>
</dbReference>
<evidence type="ECO:0000313" key="8">
    <source>
        <dbReference type="EMBL" id="MBA8952312.1"/>
    </source>
</evidence>
<keyword evidence="9" id="KW-1185">Reference proteome</keyword>
<dbReference type="GO" id="GO:0006355">
    <property type="term" value="P:regulation of DNA-templated transcription"/>
    <property type="evidence" value="ECO:0007669"/>
    <property type="project" value="InterPro"/>
</dbReference>
<name>A0A7W3LQD1_ACTNM</name>
<dbReference type="GO" id="GO:0003677">
    <property type="term" value="F:DNA binding"/>
    <property type="evidence" value="ECO:0007669"/>
    <property type="project" value="UniProtKB-KW"/>
</dbReference>
<evidence type="ECO:0000256" key="3">
    <source>
        <dbReference type="ARBA" id="ARBA00023125"/>
    </source>
</evidence>
<keyword evidence="4" id="KW-0804">Transcription</keyword>
<dbReference type="InterPro" id="IPR016032">
    <property type="entry name" value="Sig_transdc_resp-reg_C-effctor"/>
</dbReference>
<dbReference type="PROSITE" id="PS50043">
    <property type="entry name" value="HTH_LUXR_2"/>
    <property type="match status" value="1"/>
</dbReference>
<keyword evidence="3 8" id="KW-0238">DNA-binding</keyword>
<dbReference type="SUPFAM" id="SSF46894">
    <property type="entry name" value="C-terminal effector domain of the bipartite response regulators"/>
    <property type="match status" value="1"/>
</dbReference>
<protein>
    <submittedName>
        <fullName evidence="8">DNA-binding NarL/FixJ family response regulator</fullName>
    </submittedName>
</protein>
<gene>
    <name evidence="8" type="ORF">HNR61_003952</name>
</gene>
<dbReference type="PANTHER" id="PTHR43214">
    <property type="entry name" value="TWO-COMPONENT RESPONSE REGULATOR"/>
    <property type="match status" value="1"/>
</dbReference>
<sequence length="234" mass="24314">MSPDPNDGTADGANGGTGGASVGLLIVDDHPVVRDGLRGMFTGVPGVTVLGEAADGAEAVRLAEGLRPDVVLMDLRMPGTDGVTAIRRMAERGLPARVLVLTTFDTDRDVLPAVEAGATGYLLKDAPQEELLRGVRAAARGESVLSPSVAALLLQRLRAPVQAPPAEPLSPREREVLGLVARGATNREAAAKLFVSEATVKTHLLHLYAKLGVNDRAAAVAAAFDRGLLRPGDR</sequence>
<dbReference type="InterPro" id="IPR039420">
    <property type="entry name" value="WalR-like"/>
</dbReference>
<keyword evidence="2" id="KW-0805">Transcription regulation</keyword>
<evidence type="ECO:0000259" key="6">
    <source>
        <dbReference type="PROSITE" id="PS50043"/>
    </source>
</evidence>
<dbReference type="GO" id="GO:0000160">
    <property type="term" value="P:phosphorelay signal transduction system"/>
    <property type="evidence" value="ECO:0007669"/>
    <property type="project" value="InterPro"/>
</dbReference>
<dbReference type="InterPro" id="IPR011006">
    <property type="entry name" value="CheY-like_superfamily"/>
</dbReference>
<dbReference type="SUPFAM" id="SSF52172">
    <property type="entry name" value="CheY-like"/>
    <property type="match status" value="1"/>
</dbReference>
<proteinExistence type="predicted"/>
<feature type="modified residue" description="4-aspartylphosphate" evidence="5">
    <location>
        <position position="74"/>
    </location>
</feature>
<feature type="domain" description="Response regulatory" evidence="7">
    <location>
        <begin position="23"/>
        <end position="139"/>
    </location>
</feature>
<dbReference type="InterPro" id="IPR001789">
    <property type="entry name" value="Sig_transdc_resp-reg_receiver"/>
</dbReference>
<evidence type="ECO:0000256" key="2">
    <source>
        <dbReference type="ARBA" id="ARBA00023015"/>
    </source>
</evidence>
<dbReference type="RefSeq" id="WP_312897978.1">
    <property type="nucleotide sequence ID" value="NZ_BAAALP010000055.1"/>
</dbReference>
<evidence type="ECO:0000256" key="4">
    <source>
        <dbReference type="ARBA" id="ARBA00023163"/>
    </source>
</evidence>
<accession>A0A7W3LQD1</accession>
<dbReference type="Proteomes" id="UP000572680">
    <property type="component" value="Unassembled WGS sequence"/>
</dbReference>
<dbReference type="Pfam" id="PF00196">
    <property type="entry name" value="GerE"/>
    <property type="match status" value="1"/>
</dbReference>
<dbReference type="EMBL" id="JACJIA010000004">
    <property type="protein sequence ID" value="MBA8952312.1"/>
    <property type="molecule type" value="Genomic_DNA"/>
</dbReference>
<dbReference type="SMART" id="SM00448">
    <property type="entry name" value="REC"/>
    <property type="match status" value="1"/>
</dbReference>
<dbReference type="AlphaFoldDB" id="A0A7W3LQD1"/>
<dbReference type="SMART" id="SM00421">
    <property type="entry name" value="HTH_LUXR"/>
    <property type="match status" value="1"/>
</dbReference>
<dbReference type="Gene3D" id="3.40.50.2300">
    <property type="match status" value="1"/>
</dbReference>
<dbReference type="Pfam" id="PF00072">
    <property type="entry name" value="Response_reg"/>
    <property type="match status" value="1"/>
</dbReference>
<reference evidence="8 9" key="1">
    <citation type="submission" date="2020-08" db="EMBL/GenBank/DDBJ databases">
        <title>Genomic Encyclopedia of Type Strains, Phase IV (KMG-IV): sequencing the most valuable type-strain genomes for metagenomic binning, comparative biology and taxonomic classification.</title>
        <authorList>
            <person name="Goeker M."/>
        </authorList>
    </citation>
    <scope>NUCLEOTIDE SEQUENCE [LARGE SCALE GENOMIC DNA]</scope>
    <source>
        <strain evidence="8 9">DSM 44197</strain>
    </source>
</reference>
<keyword evidence="1 5" id="KW-0597">Phosphoprotein</keyword>
<dbReference type="InterPro" id="IPR000792">
    <property type="entry name" value="Tscrpt_reg_LuxR_C"/>
</dbReference>
<dbReference type="PRINTS" id="PR00038">
    <property type="entry name" value="HTHLUXR"/>
</dbReference>
<evidence type="ECO:0000313" key="9">
    <source>
        <dbReference type="Proteomes" id="UP000572680"/>
    </source>
</evidence>
<evidence type="ECO:0000259" key="7">
    <source>
        <dbReference type="PROSITE" id="PS50110"/>
    </source>
</evidence>
<dbReference type="PANTHER" id="PTHR43214:SF24">
    <property type="entry name" value="TRANSCRIPTIONAL REGULATORY PROTEIN NARL-RELATED"/>
    <property type="match status" value="1"/>
</dbReference>
<dbReference type="PROSITE" id="PS50110">
    <property type="entry name" value="RESPONSE_REGULATORY"/>
    <property type="match status" value="1"/>
</dbReference>